<feature type="transmembrane region" description="Helical" evidence="1">
    <location>
        <begin position="23"/>
        <end position="48"/>
    </location>
</feature>
<keyword evidence="1" id="KW-1133">Transmembrane helix</keyword>
<dbReference type="AlphaFoldDB" id="A0AA35TZG2"/>
<name>A0AA35TZG2_GEOBA</name>
<keyword evidence="1" id="KW-0472">Membrane</keyword>
<accession>A0AA35TZG2</accession>
<evidence type="ECO:0000313" key="2">
    <source>
        <dbReference type="EMBL" id="CAI8057360.1"/>
    </source>
</evidence>
<comment type="caution">
    <text evidence="2">The sequence shown here is derived from an EMBL/GenBank/DDBJ whole genome shotgun (WGS) entry which is preliminary data.</text>
</comment>
<reference evidence="2" key="1">
    <citation type="submission" date="2023-03" db="EMBL/GenBank/DDBJ databases">
        <authorList>
            <person name="Steffen K."/>
            <person name="Cardenas P."/>
        </authorList>
    </citation>
    <scope>NUCLEOTIDE SEQUENCE</scope>
</reference>
<sequence>FITEEENAEVGNESGSSGLGGGAVAGIVIASGLSLLLILVTAVVCYCYKVWRGRKAGLDNFVASRNEAYSSVMSPDRSGTQGRSITTTSNEAYNVVTHTARTESDVIATSSNEAYISVYNVSGRVQPGSIPTRDNEAYQRNIHY</sequence>
<protein>
    <submittedName>
        <fullName evidence="2">Uncharacterized protein</fullName>
    </submittedName>
</protein>
<dbReference type="Proteomes" id="UP001174909">
    <property type="component" value="Unassembled WGS sequence"/>
</dbReference>
<evidence type="ECO:0000313" key="3">
    <source>
        <dbReference type="Proteomes" id="UP001174909"/>
    </source>
</evidence>
<feature type="non-terminal residue" evidence="2">
    <location>
        <position position="1"/>
    </location>
</feature>
<dbReference type="EMBL" id="CASHTH010004440">
    <property type="protein sequence ID" value="CAI8057360.1"/>
    <property type="molecule type" value="Genomic_DNA"/>
</dbReference>
<keyword evidence="3" id="KW-1185">Reference proteome</keyword>
<organism evidence="2 3">
    <name type="scientific">Geodia barretti</name>
    <name type="common">Barrett's horny sponge</name>
    <dbReference type="NCBI Taxonomy" id="519541"/>
    <lineage>
        <taxon>Eukaryota</taxon>
        <taxon>Metazoa</taxon>
        <taxon>Porifera</taxon>
        <taxon>Demospongiae</taxon>
        <taxon>Heteroscleromorpha</taxon>
        <taxon>Tetractinellida</taxon>
        <taxon>Astrophorina</taxon>
        <taxon>Geodiidae</taxon>
        <taxon>Geodia</taxon>
    </lineage>
</organism>
<gene>
    <name evidence="2" type="ORF">GBAR_LOCUS31258</name>
</gene>
<keyword evidence="1" id="KW-0812">Transmembrane</keyword>
<evidence type="ECO:0000256" key="1">
    <source>
        <dbReference type="SAM" id="Phobius"/>
    </source>
</evidence>
<proteinExistence type="predicted"/>